<proteinExistence type="predicted"/>
<keyword evidence="3" id="KW-1185">Reference proteome</keyword>
<dbReference type="EMBL" id="BAAASJ010000047">
    <property type="protein sequence ID" value="GAA2643868.1"/>
    <property type="molecule type" value="Genomic_DNA"/>
</dbReference>
<dbReference type="Proteomes" id="UP001500151">
    <property type="component" value="Unassembled WGS sequence"/>
</dbReference>
<name>A0ABP6DFI7_9ACTN</name>
<feature type="region of interest" description="Disordered" evidence="1">
    <location>
        <begin position="123"/>
        <end position="155"/>
    </location>
</feature>
<accession>A0ABP6DFI7</accession>
<reference evidence="3" key="1">
    <citation type="journal article" date="2019" name="Int. J. Syst. Evol. Microbiol.">
        <title>The Global Catalogue of Microorganisms (GCM) 10K type strain sequencing project: providing services to taxonomists for standard genome sequencing and annotation.</title>
        <authorList>
            <consortium name="The Broad Institute Genomics Platform"/>
            <consortium name="The Broad Institute Genome Sequencing Center for Infectious Disease"/>
            <person name="Wu L."/>
            <person name="Ma J."/>
        </authorList>
    </citation>
    <scope>NUCLEOTIDE SEQUENCE [LARGE SCALE GENOMIC DNA]</scope>
    <source>
        <strain evidence="3">JCM 4524</strain>
    </source>
</reference>
<organism evidence="2 3">
    <name type="scientific">Streptomyces vastus</name>
    <dbReference type="NCBI Taxonomy" id="285451"/>
    <lineage>
        <taxon>Bacteria</taxon>
        <taxon>Bacillati</taxon>
        <taxon>Actinomycetota</taxon>
        <taxon>Actinomycetes</taxon>
        <taxon>Kitasatosporales</taxon>
        <taxon>Streptomycetaceae</taxon>
        <taxon>Streptomyces</taxon>
    </lineage>
</organism>
<evidence type="ECO:0000313" key="3">
    <source>
        <dbReference type="Proteomes" id="UP001500151"/>
    </source>
</evidence>
<comment type="caution">
    <text evidence="2">The sequence shown here is derived from an EMBL/GenBank/DDBJ whole genome shotgun (WGS) entry which is preliminary data.</text>
</comment>
<evidence type="ECO:0000256" key="1">
    <source>
        <dbReference type="SAM" id="MobiDB-lite"/>
    </source>
</evidence>
<sequence length="155" mass="15660">MGFHGGFAEGQLGGQFGVGETAAQEGEDFEFPGSQGGEVAVRGRRFGASALIVASGTTPMFASGTAPTFASGTTPMFASGTAPTFASGTAPTFASGKTLDEALPVRGGADPPTLALPVRLSVPPAPERPVFSPGRAPVSTLDPLFNTSTRREWSA</sequence>
<evidence type="ECO:0000313" key="2">
    <source>
        <dbReference type="EMBL" id="GAA2643868.1"/>
    </source>
</evidence>
<protein>
    <submittedName>
        <fullName evidence="2">Uncharacterized protein</fullName>
    </submittedName>
</protein>
<gene>
    <name evidence="2" type="ORF">GCM10010307_47950</name>
</gene>